<sequence length="53" mass="5979">VAGIGKGKSMLFMLLAFCLLEEVTIVVVLLVALRKDLYRQCKLCKINSHVWQS</sequence>
<feature type="non-terminal residue" evidence="2">
    <location>
        <position position="1"/>
    </location>
</feature>
<evidence type="ECO:0000256" key="1">
    <source>
        <dbReference type="SAM" id="Phobius"/>
    </source>
</evidence>
<dbReference type="InterPro" id="IPR027417">
    <property type="entry name" value="P-loop_NTPase"/>
</dbReference>
<keyword evidence="1" id="KW-0812">Transmembrane</keyword>
<dbReference type="EMBL" id="MU839055">
    <property type="protein sequence ID" value="KAK1761709.1"/>
    <property type="molecule type" value="Genomic_DNA"/>
</dbReference>
<comment type="caution">
    <text evidence="2">The sequence shown here is derived from an EMBL/GenBank/DDBJ whole genome shotgun (WGS) entry which is preliminary data.</text>
</comment>
<name>A0AAJ0BNT2_9PEZI</name>
<keyword evidence="3" id="KW-1185">Reference proteome</keyword>
<dbReference type="AlphaFoldDB" id="A0AAJ0BNT2"/>
<dbReference type="RefSeq" id="XP_060277922.1">
    <property type="nucleotide sequence ID" value="XM_060425093.1"/>
</dbReference>
<keyword evidence="1" id="KW-0472">Membrane</keyword>
<protein>
    <submittedName>
        <fullName evidence="2">Uncharacterized protein</fullName>
    </submittedName>
</protein>
<evidence type="ECO:0000313" key="3">
    <source>
        <dbReference type="Proteomes" id="UP001244011"/>
    </source>
</evidence>
<dbReference type="Gene3D" id="3.40.50.300">
    <property type="entry name" value="P-loop containing nucleotide triphosphate hydrolases"/>
    <property type="match status" value="1"/>
</dbReference>
<reference evidence="2" key="1">
    <citation type="submission" date="2023-06" db="EMBL/GenBank/DDBJ databases">
        <title>Genome-scale phylogeny and comparative genomics of the fungal order Sordariales.</title>
        <authorList>
            <consortium name="Lawrence Berkeley National Laboratory"/>
            <person name="Hensen N."/>
            <person name="Bonometti L."/>
            <person name="Westerberg I."/>
            <person name="Brannstrom I.O."/>
            <person name="Guillou S."/>
            <person name="Cros-Aarteil S."/>
            <person name="Calhoun S."/>
            <person name="Haridas S."/>
            <person name="Kuo A."/>
            <person name="Mondo S."/>
            <person name="Pangilinan J."/>
            <person name="Riley R."/>
            <person name="Labutti K."/>
            <person name="Andreopoulos B."/>
            <person name="Lipzen A."/>
            <person name="Chen C."/>
            <person name="Yanf M."/>
            <person name="Daum C."/>
            <person name="Ng V."/>
            <person name="Clum A."/>
            <person name="Steindorff A."/>
            <person name="Ohm R."/>
            <person name="Martin F."/>
            <person name="Silar P."/>
            <person name="Natvig D."/>
            <person name="Lalanne C."/>
            <person name="Gautier V."/>
            <person name="Ament-Velasquez S.L."/>
            <person name="Kruys A."/>
            <person name="Hutchinson M.I."/>
            <person name="Powell A.J."/>
            <person name="Barry K."/>
            <person name="Miller A.N."/>
            <person name="Grigoriev I.V."/>
            <person name="Debuchy R."/>
            <person name="Gladieux P."/>
            <person name="Thoren M.H."/>
            <person name="Johannesson H."/>
        </authorList>
    </citation>
    <scope>NUCLEOTIDE SEQUENCE</scope>
    <source>
        <strain evidence="2">8032-3</strain>
    </source>
</reference>
<keyword evidence="1" id="KW-1133">Transmembrane helix</keyword>
<feature type="transmembrane region" description="Helical" evidence="1">
    <location>
        <begin position="12"/>
        <end position="33"/>
    </location>
</feature>
<evidence type="ECO:0000313" key="2">
    <source>
        <dbReference type="EMBL" id="KAK1761709.1"/>
    </source>
</evidence>
<proteinExistence type="predicted"/>
<dbReference type="GeneID" id="85308280"/>
<accession>A0AAJ0BNT2</accession>
<gene>
    <name evidence="2" type="ORF">QBC33DRAFT_462856</name>
</gene>
<organism evidence="2 3">
    <name type="scientific">Phialemonium atrogriseum</name>
    <dbReference type="NCBI Taxonomy" id="1093897"/>
    <lineage>
        <taxon>Eukaryota</taxon>
        <taxon>Fungi</taxon>
        <taxon>Dikarya</taxon>
        <taxon>Ascomycota</taxon>
        <taxon>Pezizomycotina</taxon>
        <taxon>Sordariomycetes</taxon>
        <taxon>Sordariomycetidae</taxon>
        <taxon>Cephalothecales</taxon>
        <taxon>Cephalothecaceae</taxon>
        <taxon>Phialemonium</taxon>
    </lineage>
</organism>
<dbReference type="Proteomes" id="UP001244011">
    <property type="component" value="Unassembled WGS sequence"/>
</dbReference>